<dbReference type="Pfam" id="PF19124">
    <property type="entry name" value="DUF5808"/>
    <property type="match status" value="1"/>
</dbReference>
<dbReference type="PANTHER" id="PTHR37810:SF9">
    <property type="entry name" value="MEMBRANE PROTEIN"/>
    <property type="match status" value="1"/>
</dbReference>
<evidence type="ECO:0000313" key="4">
    <source>
        <dbReference type="EMBL" id="KAA9153087.1"/>
    </source>
</evidence>
<gene>
    <name evidence="4" type="ORF">FPZ12_035575</name>
</gene>
<feature type="transmembrane region" description="Helical" evidence="1">
    <location>
        <begin position="50"/>
        <end position="72"/>
    </location>
</feature>
<dbReference type="EMBL" id="VMNW02000080">
    <property type="protein sequence ID" value="KAA9153087.1"/>
    <property type="molecule type" value="Genomic_DNA"/>
</dbReference>
<comment type="caution">
    <text evidence="4">The sequence shown here is derived from an EMBL/GenBank/DDBJ whole genome shotgun (WGS) entry which is preliminary data.</text>
</comment>
<reference evidence="4" key="1">
    <citation type="submission" date="2019-09" db="EMBL/GenBank/DDBJ databases">
        <authorList>
            <person name="Teo W.F.A."/>
            <person name="Duangmal K."/>
        </authorList>
    </citation>
    <scope>NUCLEOTIDE SEQUENCE [LARGE SCALE GENOMIC DNA]</scope>
    <source>
        <strain evidence="4">K81G1</strain>
    </source>
</reference>
<protein>
    <submittedName>
        <fullName evidence="4">DUF1648 domain-containing protein</fullName>
    </submittedName>
</protein>
<feature type="transmembrane region" description="Helical" evidence="1">
    <location>
        <begin position="133"/>
        <end position="152"/>
    </location>
</feature>
<feature type="domain" description="DUF5808" evidence="3">
    <location>
        <begin position="316"/>
        <end position="340"/>
    </location>
</feature>
<accession>A0A5N0UTG8</accession>
<keyword evidence="1" id="KW-0472">Membrane</keyword>
<dbReference type="OrthoDB" id="9808690at2"/>
<keyword evidence="1" id="KW-1133">Transmembrane helix</keyword>
<keyword evidence="5" id="KW-1185">Reference proteome</keyword>
<dbReference type="PANTHER" id="PTHR37810">
    <property type="entry name" value="IMMUNITY PROTEIN SDPI"/>
    <property type="match status" value="1"/>
</dbReference>
<evidence type="ECO:0000256" key="1">
    <source>
        <dbReference type="SAM" id="Phobius"/>
    </source>
</evidence>
<feature type="transmembrane region" description="Helical" evidence="1">
    <location>
        <begin position="335"/>
        <end position="358"/>
    </location>
</feature>
<dbReference type="Proteomes" id="UP000319769">
    <property type="component" value="Unassembled WGS sequence"/>
</dbReference>
<evidence type="ECO:0000259" key="2">
    <source>
        <dbReference type="Pfam" id="PF07853"/>
    </source>
</evidence>
<dbReference type="InterPro" id="IPR012867">
    <property type="entry name" value="DUF1648"/>
</dbReference>
<organism evidence="4 5">
    <name type="scientific">Amycolatopsis acidicola</name>
    <dbReference type="NCBI Taxonomy" id="2596893"/>
    <lineage>
        <taxon>Bacteria</taxon>
        <taxon>Bacillati</taxon>
        <taxon>Actinomycetota</taxon>
        <taxon>Actinomycetes</taxon>
        <taxon>Pseudonocardiales</taxon>
        <taxon>Pseudonocardiaceae</taxon>
        <taxon>Amycolatopsis</taxon>
    </lineage>
</organism>
<dbReference type="InterPro" id="IPR043831">
    <property type="entry name" value="DUF5808"/>
</dbReference>
<dbReference type="RefSeq" id="WP_144753846.1">
    <property type="nucleotide sequence ID" value="NZ_VMNW02000080.1"/>
</dbReference>
<feature type="transmembrane region" description="Helical" evidence="1">
    <location>
        <begin position="258"/>
        <end position="279"/>
    </location>
</feature>
<name>A0A5N0UTG8_9PSEU</name>
<dbReference type="GO" id="GO:0009636">
    <property type="term" value="P:response to toxic substance"/>
    <property type="evidence" value="ECO:0007669"/>
    <property type="project" value="TreeGrafter"/>
</dbReference>
<sequence length="359" mass="39137">MLVFRDLIGPLLILAAAWAMPSVVKPTVPFGVRVPAERAHDPLIEEQRRIYRWWVGTAGIVLVLSGLVLSLVTQQILVSPIITVALLGVVAPGYVHARATIRSAKQREEWFQGKRQVTVTDTKRHTEPTPFPWLWALPAVLLLAATVVYGAVRYPDMPATLVLHFNASGQPDHEAAKSLSSVFGVVFLQTGLTALFLGLAYALPRLKPDLDPTRPRSSADQHRRFTSGMARALLVLAACLNVSLGLASWQIWRGAADFPTLPVVLPTLLGAAGLLVFGLRYGQSGNKLPTGEEPANDATERDDDRYWKLGLFYVNRDDRAVWVPKRFGIGWTVNLGNPVAVAASVLLIAACIALPALVR</sequence>
<evidence type="ECO:0000313" key="5">
    <source>
        <dbReference type="Proteomes" id="UP000319769"/>
    </source>
</evidence>
<feature type="transmembrane region" description="Helical" evidence="1">
    <location>
        <begin position="232"/>
        <end position="252"/>
    </location>
</feature>
<feature type="transmembrane region" description="Helical" evidence="1">
    <location>
        <begin position="182"/>
        <end position="203"/>
    </location>
</feature>
<proteinExistence type="predicted"/>
<evidence type="ECO:0000259" key="3">
    <source>
        <dbReference type="Pfam" id="PF19124"/>
    </source>
</evidence>
<keyword evidence="1" id="KW-0812">Transmembrane</keyword>
<dbReference type="Pfam" id="PF07853">
    <property type="entry name" value="DUF1648"/>
    <property type="match status" value="1"/>
</dbReference>
<feature type="domain" description="DUF1648" evidence="2">
    <location>
        <begin position="141"/>
        <end position="189"/>
    </location>
</feature>
<dbReference type="AlphaFoldDB" id="A0A5N0UTG8"/>